<sequence length="164" mass="18117">LGGSRIRGSTVLTYALLSTQLSLLYFLPDLLTSLLSLICMCVSPLFFYLISPSSQIAYFSFYFLRPSAPSLSLPHPLSSSQFTSHTHRRVKSPRLSVKECAILVRRPGSLVHRPHRRTGGGRSEEALLHGLLVRVPGLWGSCLVGHQWTSLTSPAPGWWQTSDA</sequence>
<protein>
    <submittedName>
        <fullName evidence="2">Uncharacterized protein</fullName>
    </submittedName>
</protein>
<keyword evidence="1" id="KW-0472">Membrane</keyword>
<feature type="transmembrane region" description="Helical" evidence="1">
    <location>
        <begin position="30"/>
        <end position="50"/>
    </location>
</feature>
<organism evidence="2 3">
    <name type="scientific">Geodia barretti</name>
    <name type="common">Barrett's horny sponge</name>
    <dbReference type="NCBI Taxonomy" id="519541"/>
    <lineage>
        <taxon>Eukaryota</taxon>
        <taxon>Metazoa</taxon>
        <taxon>Porifera</taxon>
        <taxon>Demospongiae</taxon>
        <taxon>Heteroscleromorpha</taxon>
        <taxon>Tetractinellida</taxon>
        <taxon>Astrophorina</taxon>
        <taxon>Geodiidae</taxon>
        <taxon>Geodia</taxon>
    </lineage>
</organism>
<comment type="caution">
    <text evidence="2">The sequence shown here is derived from an EMBL/GenBank/DDBJ whole genome shotgun (WGS) entry which is preliminary data.</text>
</comment>
<evidence type="ECO:0000256" key="1">
    <source>
        <dbReference type="SAM" id="Phobius"/>
    </source>
</evidence>
<keyword evidence="1" id="KW-1133">Transmembrane helix</keyword>
<dbReference type="AlphaFoldDB" id="A0AA35X4Y4"/>
<feature type="non-terminal residue" evidence="2">
    <location>
        <position position="1"/>
    </location>
</feature>
<name>A0AA35X4Y4_GEOBA</name>
<dbReference type="EMBL" id="CASHTH010003388">
    <property type="protein sequence ID" value="CAI8044349.1"/>
    <property type="molecule type" value="Genomic_DNA"/>
</dbReference>
<keyword evidence="3" id="KW-1185">Reference proteome</keyword>
<keyword evidence="1" id="KW-0812">Transmembrane</keyword>
<evidence type="ECO:0000313" key="2">
    <source>
        <dbReference type="EMBL" id="CAI8044349.1"/>
    </source>
</evidence>
<gene>
    <name evidence="2" type="ORF">GBAR_LOCUS24603</name>
</gene>
<accession>A0AA35X4Y4</accession>
<evidence type="ECO:0000313" key="3">
    <source>
        <dbReference type="Proteomes" id="UP001174909"/>
    </source>
</evidence>
<reference evidence="2" key="1">
    <citation type="submission" date="2023-03" db="EMBL/GenBank/DDBJ databases">
        <authorList>
            <person name="Steffen K."/>
            <person name="Cardenas P."/>
        </authorList>
    </citation>
    <scope>NUCLEOTIDE SEQUENCE</scope>
</reference>
<dbReference type="Proteomes" id="UP001174909">
    <property type="component" value="Unassembled WGS sequence"/>
</dbReference>
<proteinExistence type="predicted"/>